<keyword evidence="1" id="KW-0255">Endonuclease</keyword>
<proteinExistence type="predicted"/>
<protein>
    <submittedName>
        <fullName evidence="1">Very-short-patch-repair endonuclease</fullName>
    </submittedName>
</protein>
<accession>A0A853CWF4</accession>
<reference evidence="1 2" key="1">
    <citation type="submission" date="2020-07" db="EMBL/GenBank/DDBJ databases">
        <title>Sequencing the genomes of 1000 actinobacteria strains.</title>
        <authorList>
            <person name="Klenk H.-P."/>
        </authorList>
    </citation>
    <scope>NUCLEOTIDE SEQUENCE [LARGE SCALE GENOMIC DNA]</scope>
    <source>
        <strain evidence="1 2">DSM 15165</strain>
    </source>
</reference>
<keyword evidence="1" id="KW-0540">Nuclease</keyword>
<dbReference type="EMBL" id="JACCFL010000001">
    <property type="protein sequence ID" value="NYJ23701.1"/>
    <property type="molecule type" value="Genomic_DNA"/>
</dbReference>
<evidence type="ECO:0000313" key="1">
    <source>
        <dbReference type="EMBL" id="NYJ23701.1"/>
    </source>
</evidence>
<name>A0A853CWF4_9MICO</name>
<evidence type="ECO:0000313" key="2">
    <source>
        <dbReference type="Proteomes" id="UP000578352"/>
    </source>
</evidence>
<keyword evidence="1" id="KW-0378">Hydrolase</keyword>
<gene>
    <name evidence="1" type="ORF">HNR13_001988</name>
</gene>
<comment type="caution">
    <text evidence="1">The sequence shown here is derived from an EMBL/GenBank/DDBJ whole genome shotgun (WGS) entry which is preliminary data.</text>
</comment>
<dbReference type="Proteomes" id="UP000578352">
    <property type="component" value="Unassembled WGS sequence"/>
</dbReference>
<organism evidence="1 2">
    <name type="scientific">Leifsonia shinshuensis</name>
    <dbReference type="NCBI Taxonomy" id="150026"/>
    <lineage>
        <taxon>Bacteria</taxon>
        <taxon>Bacillati</taxon>
        <taxon>Actinomycetota</taxon>
        <taxon>Actinomycetes</taxon>
        <taxon>Micrococcales</taxon>
        <taxon>Microbacteriaceae</taxon>
        <taxon>Leifsonia</taxon>
    </lineage>
</organism>
<dbReference type="AlphaFoldDB" id="A0A853CWF4"/>
<dbReference type="GO" id="GO:0004519">
    <property type="term" value="F:endonuclease activity"/>
    <property type="evidence" value="ECO:0007669"/>
    <property type="project" value="UniProtKB-KW"/>
</dbReference>
<dbReference type="SUPFAM" id="SSF52980">
    <property type="entry name" value="Restriction endonuclease-like"/>
    <property type="match status" value="1"/>
</dbReference>
<sequence length="314" mass="34421">MRTPQPLPAALAGVAFTPSEARRAGVSASRLRARDLYSPFHGIHLSVAPGSLRERCQAYLPLLADGAYFSHQTGAALLGVPLPVTQDQGPLHVSVEFPRSPPRARGVAGHSLGSLAGQVVEGLPVSTAAHVWCQLSGVLSREDLVAVGDHLVGARKRPALADIDELVVAADELRRTKGARARAWALPRIRPGADSRPETLLRLFLEARGYGWLEVNHPVPVGRRGVVLHPDLSIPERRLAFEYEGDGHRVERRQWHTDIERRDLLEAEGWRVVRVTSHDLFGDRDAFAERLNRFVPNVAFGGAKGDIRHESWSA</sequence>
<dbReference type="RefSeq" id="WP_179605600.1">
    <property type="nucleotide sequence ID" value="NZ_BAABEH010000001.1"/>
</dbReference>
<dbReference type="Gene3D" id="3.40.960.10">
    <property type="entry name" value="VSR Endonuclease"/>
    <property type="match status" value="1"/>
</dbReference>
<dbReference type="InterPro" id="IPR011335">
    <property type="entry name" value="Restrct_endonuc-II-like"/>
</dbReference>